<evidence type="ECO:0000256" key="1">
    <source>
        <dbReference type="SAM" id="Phobius"/>
    </source>
</evidence>
<dbReference type="EMBL" id="JAXOFX010000010">
    <property type="protein sequence ID" value="MDZ5473101.1"/>
    <property type="molecule type" value="Genomic_DNA"/>
</dbReference>
<keyword evidence="1" id="KW-1133">Transmembrane helix</keyword>
<name>A0ABU5J161_9BACI</name>
<accession>A0ABU5J161</accession>
<comment type="caution">
    <text evidence="2">The sequence shown here is derived from an EMBL/GenBank/DDBJ whole genome shotgun (WGS) entry which is preliminary data.</text>
</comment>
<evidence type="ECO:0000313" key="3">
    <source>
        <dbReference type="Proteomes" id="UP001290455"/>
    </source>
</evidence>
<keyword evidence="1" id="KW-0472">Membrane</keyword>
<dbReference type="RefSeq" id="WP_322447401.1">
    <property type="nucleotide sequence ID" value="NZ_JAXOFX010000010.1"/>
</dbReference>
<feature type="transmembrane region" description="Helical" evidence="1">
    <location>
        <begin position="36"/>
        <end position="56"/>
    </location>
</feature>
<keyword evidence="3" id="KW-1185">Reference proteome</keyword>
<keyword evidence="1" id="KW-0812">Transmembrane</keyword>
<evidence type="ECO:0000313" key="2">
    <source>
        <dbReference type="EMBL" id="MDZ5473101.1"/>
    </source>
</evidence>
<proteinExistence type="predicted"/>
<reference evidence="2 3" key="1">
    <citation type="submission" date="2023-11" db="EMBL/GenBank/DDBJ databases">
        <title>Bacillus jintuensis, isolated from a mudflat on the Beibu Gulf coast.</title>
        <authorList>
            <person name="Li M."/>
        </authorList>
    </citation>
    <scope>NUCLEOTIDE SEQUENCE [LARGE SCALE GENOMIC DNA]</scope>
    <source>
        <strain evidence="2 3">31A1R</strain>
    </source>
</reference>
<sequence>MVLFIIIAVFAFPFLIWLFANYTKYSEGNEHPKRKIIAIGFLSFLSLFGFMDSLFLKLSDQVGLIVLVAIIFIFSTYMLFVIRKDKKENPTI</sequence>
<feature type="transmembrane region" description="Helical" evidence="1">
    <location>
        <begin position="6"/>
        <end position="24"/>
    </location>
</feature>
<dbReference type="Proteomes" id="UP001290455">
    <property type="component" value="Unassembled WGS sequence"/>
</dbReference>
<feature type="transmembrane region" description="Helical" evidence="1">
    <location>
        <begin position="62"/>
        <end position="82"/>
    </location>
</feature>
<protein>
    <submittedName>
        <fullName evidence="2">Uncharacterized protein</fullName>
    </submittedName>
</protein>
<organism evidence="2 3">
    <name type="scientific">Robertmurraya mangrovi</name>
    <dbReference type="NCBI Taxonomy" id="3098077"/>
    <lineage>
        <taxon>Bacteria</taxon>
        <taxon>Bacillati</taxon>
        <taxon>Bacillota</taxon>
        <taxon>Bacilli</taxon>
        <taxon>Bacillales</taxon>
        <taxon>Bacillaceae</taxon>
        <taxon>Robertmurraya</taxon>
    </lineage>
</organism>
<gene>
    <name evidence="2" type="ORF">SM124_15385</name>
</gene>